<protein>
    <submittedName>
        <fullName evidence="2">SDR family oxidoreductase</fullName>
    </submittedName>
</protein>
<dbReference type="CDD" id="cd05262">
    <property type="entry name" value="SDR_a7"/>
    <property type="match status" value="1"/>
</dbReference>
<dbReference type="Pfam" id="PF01370">
    <property type="entry name" value="Epimerase"/>
    <property type="match status" value="1"/>
</dbReference>
<name>A0ABX0FAN5_9BACL</name>
<dbReference type="EMBL" id="JAAFGS010000004">
    <property type="protein sequence ID" value="NGZ76544.1"/>
    <property type="molecule type" value="Genomic_DNA"/>
</dbReference>
<dbReference type="InterPro" id="IPR001509">
    <property type="entry name" value="Epimerase_deHydtase"/>
</dbReference>
<accession>A0ABX0FAN5</accession>
<dbReference type="Gene3D" id="3.40.50.720">
    <property type="entry name" value="NAD(P)-binding Rossmann-like Domain"/>
    <property type="match status" value="2"/>
</dbReference>
<evidence type="ECO:0000259" key="1">
    <source>
        <dbReference type="Pfam" id="PF01370"/>
    </source>
</evidence>
<dbReference type="SUPFAM" id="SSF51735">
    <property type="entry name" value="NAD(P)-binding Rossmann-fold domains"/>
    <property type="match status" value="1"/>
</dbReference>
<keyword evidence="3" id="KW-1185">Reference proteome</keyword>
<dbReference type="Proteomes" id="UP000800303">
    <property type="component" value="Unassembled WGS sequence"/>
</dbReference>
<proteinExistence type="predicted"/>
<reference evidence="2 3" key="1">
    <citation type="submission" date="2020-01" db="EMBL/GenBank/DDBJ databases">
        <title>Polyphasic characterisation and genomic insights into a novel alkali tolerant bacterium VR-M41.</title>
        <authorList>
            <person name="Vemuluri V.R."/>
        </authorList>
    </citation>
    <scope>NUCLEOTIDE SEQUENCE [LARGE SCALE GENOMIC DNA]</scope>
    <source>
        <strain evidence="2 3">VR-M41</strain>
    </source>
</reference>
<sequence length="278" mass="29272">MRVFVTGASGYIGSSVVRELLDAGHQVLGLARSDQSAARLQAAGAEAHRGDLHDPDSLRRGAEASDGVLHLAFHHDFSDFSGALAADLEAVSAMGAALEGSGKPFVMTTHAGGTDAENVMRSLAEGGVRAVIVELCPSVHGEGDTGFIPMLIEIARTKGFSAYVEDGGNRWPAVHRLDAAALYRLALEKAPAGSRLEGAHDEGVPFRDIASAIGRRLNVPVVGIPREEADTHFGFLGTLAALDIPRSSAAARELAGWQPAQLSLLEDLEQPHYDGREL</sequence>
<dbReference type="InterPro" id="IPR051783">
    <property type="entry name" value="NAD(P)-dependent_oxidoreduct"/>
</dbReference>
<organism evidence="2 3">
    <name type="scientific">Saccharibacillus alkalitolerans</name>
    <dbReference type="NCBI Taxonomy" id="2705290"/>
    <lineage>
        <taxon>Bacteria</taxon>
        <taxon>Bacillati</taxon>
        <taxon>Bacillota</taxon>
        <taxon>Bacilli</taxon>
        <taxon>Bacillales</taxon>
        <taxon>Paenibacillaceae</taxon>
        <taxon>Saccharibacillus</taxon>
    </lineage>
</organism>
<dbReference type="RefSeq" id="WP_166275417.1">
    <property type="nucleotide sequence ID" value="NZ_JAAFGS010000004.1"/>
</dbReference>
<comment type="caution">
    <text evidence="2">The sequence shown here is derived from an EMBL/GenBank/DDBJ whole genome shotgun (WGS) entry which is preliminary data.</text>
</comment>
<feature type="domain" description="NAD-dependent epimerase/dehydratase" evidence="1">
    <location>
        <begin position="3"/>
        <end position="73"/>
    </location>
</feature>
<dbReference type="InterPro" id="IPR036291">
    <property type="entry name" value="NAD(P)-bd_dom_sf"/>
</dbReference>
<evidence type="ECO:0000313" key="3">
    <source>
        <dbReference type="Proteomes" id="UP000800303"/>
    </source>
</evidence>
<evidence type="ECO:0000313" key="2">
    <source>
        <dbReference type="EMBL" id="NGZ76544.1"/>
    </source>
</evidence>
<dbReference type="PANTHER" id="PTHR48079">
    <property type="entry name" value="PROTEIN YEEZ"/>
    <property type="match status" value="1"/>
</dbReference>
<gene>
    <name evidence="2" type="ORF">GYN08_14545</name>
</gene>
<dbReference type="PANTHER" id="PTHR48079:SF6">
    <property type="entry name" value="NAD(P)-BINDING DOMAIN-CONTAINING PROTEIN-RELATED"/>
    <property type="match status" value="1"/>
</dbReference>